<proteinExistence type="predicted"/>
<dbReference type="InterPro" id="IPR039726">
    <property type="entry name" value="Prp40-like"/>
</dbReference>
<dbReference type="AlphaFoldDB" id="A0A1Q9DIR1"/>
<organism evidence="3 4">
    <name type="scientific">Symbiodinium microadriaticum</name>
    <name type="common">Dinoflagellate</name>
    <name type="synonym">Zooxanthella microadriatica</name>
    <dbReference type="NCBI Taxonomy" id="2951"/>
    <lineage>
        <taxon>Eukaryota</taxon>
        <taxon>Sar</taxon>
        <taxon>Alveolata</taxon>
        <taxon>Dinophyceae</taxon>
        <taxon>Suessiales</taxon>
        <taxon>Symbiodiniaceae</taxon>
        <taxon>Symbiodinium</taxon>
    </lineage>
</organism>
<dbReference type="InterPro" id="IPR001202">
    <property type="entry name" value="WW_dom"/>
</dbReference>
<evidence type="ECO:0000259" key="2">
    <source>
        <dbReference type="PROSITE" id="PS50020"/>
    </source>
</evidence>
<dbReference type="OrthoDB" id="187617at2759"/>
<dbReference type="GO" id="GO:0005685">
    <property type="term" value="C:U1 snRNP"/>
    <property type="evidence" value="ECO:0007669"/>
    <property type="project" value="TreeGrafter"/>
</dbReference>
<comment type="caution">
    <text evidence="3">The sequence shown here is derived from an EMBL/GenBank/DDBJ whole genome shotgun (WGS) entry which is preliminary data.</text>
</comment>
<feature type="region of interest" description="Disordered" evidence="1">
    <location>
        <begin position="198"/>
        <end position="235"/>
    </location>
</feature>
<dbReference type="PANTHER" id="PTHR11864">
    <property type="entry name" value="PRE-MRNA-PROCESSING PROTEIN PRP40"/>
    <property type="match status" value="1"/>
</dbReference>
<feature type="compositionally biased region" description="Polar residues" evidence="1">
    <location>
        <begin position="69"/>
        <end position="88"/>
    </location>
</feature>
<evidence type="ECO:0000313" key="3">
    <source>
        <dbReference type="EMBL" id="OLP95045.1"/>
    </source>
</evidence>
<feature type="compositionally biased region" description="Basic and acidic residues" evidence="1">
    <location>
        <begin position="47"/>
        <end position="61"/>
    </location>
</feature>
<feature type="domain" description="WW" evidence="2">
    <location>
        <begin position="259"/>
        <end position="286"/>
    </location>
</feature>
<dbReference type="CDD" id="cd00201">
    <property type="entry name" value="WW"/>
    <property type="match status" value="7"/>
</dbReference>
<dbReference type="GO" id="GO:0003723">
    <property type="term" value="F:RNA binding"/>
    <property type="evidence" value="ECO:0007669"/>
    <property type="project" value="TreeGrafter"/>
</dbReference>
<gene>
    <name evidence="3" type="primary">PRPF40A</name>
    <name evidence="3" type="ORF">AK812_SmicGene22873</name>
</gene>
<dbReference type="EMBL" id="LSRX01000518">
    <property type="protein sequence ID" value="OLP95045.1"/>
    <property type="molecule type" value="Genomic_DNA"/>
</dbReference>
<feature type="compositionally biased region" description="Pro residues" evidence="1">
    <location>
        <begin position="137"/>
        <end position="162"/>
    </location>
</feature>
<dbReference type="SUPFAM" id="SSF51045">
    <property type="entry name" value="WW domain"/>
    <property type="match status" value="7"/>
</dbReference>
<name>A0A1Q9DIR1_SYMMI</name>
<evidence type="ECO:0000256" key="1">
    <source>
        <dbReference type="SAM" id="MobiDB-lite"/>
    </source>
</evidence>
<dbReference type="PROSITE" id="PS01159">
    <property type="entry name" value="WW_DOMAIN_1"/>
    <property type="match status" value="6"/>
</dbReference>
<feature type="compositionally biased region" description="Polar residues" evidence="1">
    <location>
        <begin position="27"/>
        <end position="38"/>
    </location>
</feature>
<dbReference type="Pfam" id="PF00397">
    <property type="entry name" value="WW"/>
    <property type="match status" value="7"/>
</dbReference>
<feature type="domain" description="WW" evidence="2">
    <location>
        <begin position="221"/>
        <end position="255"/>
    </location>
</feature>
<feature type="domain" description="WW" evidence="2">
    <location>
        <begin position="48"/>
        <end position="82"/>
    </location>
</feature>
<feature type="compositionally biased region" description="Basic and acidic residues" evidence="1">
    <location>
        <begin position="89"/>
        <end position="99"/>
    </location>
</feature>
<reference evidence="3 4" key="1">
    <citation type="submission" date="2016-02" db="EMBL/GenBank/DDBJ databases">
        <title>Genome analysis of coral dinoflagellate symbionts highlights evolutionary adaptations to a symbiotic lifestyle.</title>
        <authorList>
            <person name="Aranda M."/>
            <person name="Li Y."/>
            <person name="Liew Y.J."/>
            <person name="Baumgarten S."/>
            <person name="Simakov O."/>
            <person name="Wilson M."/>
            <person name="Piel J."/>
            <person name="Ashoor H."/>
            <person name="Bougouffa S."/>
            <person name="Bajic V.B."/>
            <person name="Ryu T."/>
            <person name="Ravasi T."/>
            <person name="Bayer T."/>
            <person name="Micklem G."/>
            <person name="Kim H."/>
            <person name="Bhak J."/>
            <person name="Lajeunesse T.C."/>
            <person name="Voolstra C.R."/>
        </authorList>
    </citation>
    <scope>NUCLEOTIDE SEQUENCE [LARGE SCALE GENOMIC DNA]</scope>
    <source>
        <strain evidence="3 4">CCMP2467</strain>
    </source>
</reference>
<feature type="domain" description="WW" evidence="2">
    <location>
        <begin position="172"/>
        <end position="205"/>
    </location>
</feature>
<dbReference type="InterPro" id="IPR036020">
    <property type="entry name" value="WW_dom_sf"/>
</dbReference>
<dbReference type="GO" id="GO:0071004">
    <property type="term" value="C:U2-type prespliceosome"/>
    <property type="evidence" value="ECO:0007669"/>
    <property type="project" value="TreeGrafter"/>
</dbReference>
<dbReference type="GO" id="GO:0045292">
    <property type="term" value="P:mRNA cis splicing, via spliceosome"/>
    <property type="evidence" value="ECO:0007669"/>
    <property type="project" value="InterPro"/>
</dbReference>
<feature type="compositionally biased region" description="Pro residues" evidence="1">
    <location>
        <begin position="211"/>
        <end position="221"/>
    </location>
</feature>
<protein>
    <submittedName>
        <fullName evidence="3">Pre-mRNA-processing factor 40-like A</fullName>
    </submittedName>
</protein>
<dbReference type="PROSITE" id="PS50020">
    <property type="entry name" value="WW_DOMAIN_2"/>
    <property type="match status" value="7"/>
</dbReference>
<feature type="domain" description="WW" evidence="2">
    <location>
        <begin position="83"/>
        <end position="117"/>
    </location>
</feature>
<accession>A0A1Q9DIR1</accession>
<evidence type="ECO:0000313" key="4">
    <source>
        <dbReference type="Proteomes" id="UP000186817"/>
    </source>
</evidence>
<feature type="domain" description="WW" evidence="2">
    <location>
        <begin position="8"/>
        <end position="39"/>
    </location>
</feature>
<dbReference type="Gene3D" id="2.20.70.10">
    <property type="match status" value="7"/>
</dbReference>
<keyword evidence="4" id="KW-1185">Reference proteome</keyword>
<sequence>MRGSAVSPAQWEEHVDPSSGKKFFFNPATQETSWTRPNSRAGYPPDPARKSDGWTEHRDPASGKMFYFNTDTKQTSWHKPGAASSSDPWTEHVDPDSGRKFYYNSTTKESAWMKPVSLADRSVGYQKGPDVAKSKPLAPPAAPAPVPPPPTSPTRPSIPAPPAQRVAPGPSPVAPPQWEEHVDSSGRRFFYNPVTQESCWSKPGSASSAVPRPPASPVPPPKRSDGWTEHRDPASGKLFYFNTETKETSWQKPGDAQEWTEHVDESGRTFYYNSQTKESSWSKPVAKDDWEEHADQATGRKFFHNRQTGQSSWERPIPDHSDAGEGLQLLCFDFDCTIAAIHVFEELCRRGGFDGPSQKAKLEVQCREEPEFPSRIYGGPGRLQELRSFFQSLLQLVTVGEQLHSRIAPLISLGNVVHHFLLRQTPRRKVIVITTGFGNVVDAALAKGGLRKFFAEAGFRVEASSEPSHGDLDRSVQVIGREHPLSEAKQGRKVLFVDDDPGNVLPAAEQRLCRTVWVPRPVGGMDSMMLRLIREAAEDDTGKRSRGMFREAFEGAHWDVLVWSLKASRFQAVEAVKRAAMHPHQEKFVLMVLDWEGRRGLGELAVVQGTPGTSADPGILSAQLSKVPEDEEVEESMPPMAWKPKVSVSLEQSSGRQLTVNQAIVKKAIQGKDFPLIAVSEAFENMTGFKRFINLLDLRGLTIATDVETNEELWYLIGIQADITGLGDRNVPEDHMAELQEEISFLAAEATVGPDQPDRQTTLCSTVSDPQKLTRSFKLLQEPIWRKGSLSKQAPQARPSAPNAALSKWSMFSGGGLHVSVLLLSVASFLAGLLPDATVFTAVFTFTVCARADLSGSQSESWLEKGLVVRLLALS</sequence>
<feature type="domain" description="WW" evidence="2">
    <location>
        <begin position="284"/>
        <end position="318"/>
    </location>
</feature>
<dbReference type="SMART" id="SM00456">
    <property type="entry name" value="WW"/>
    <property type="match status" value="7"/>
</dbReference>
<feature type="region of interest" description="Disordered" evidence="1">
    <location>
        <begin position="1"/>
        <end position="102"/>
    </location>
</feature>
<feature type="compositionally biased region" description="Basic and acidic residues" evidence="1">
    <location>
        <begin position="222"/>
        <end position="234"/>
    </location>
</feature>
<feature type="region of interest" description="Disordered" evidence="1">
    <location>
        <begin position="124"/>
        <end position="184"/>
    </location>
</feature>
<dbReference type="Proteomes" id="UP000186817">
    <property type="component" value="Unassembled WGS sequence"/>
</dbReference>
<dbReference type="PANTHER" id="PTHR11864:SF0">
    <property type="entry name" value="PRP40 PRE-MRNA PROCESSING FACTOR 40 HOMOLOG A (YEAST)"/>
    <property type="match status" value="1"/>
</dbReference>